<organism evidence="1">
    <name type="scientific">viral metagenome</name>
    <dbReference type="NCBI Taxonomy" id="1070528"/>
    <lineage>
        <taxon>unclassified sequences</taxon>
        <taxon>metagenomes</taxon>
        <taxon>organismal metagenomes</taxon>
    </lineage>
</organism>
<dbReference type="EMBL" id="MN739095">
    <property type="protein sequence ID" value="QHS88298.1"/>
    <property type="molecule type" value="Genomic_DNA"/>
</dbReference>
<protein>
    <submittedName>
        <fullName evidence="1">Uncharacterized protein</fullName>
    </submittedName>
</protein>
<reference evidence="1" key="1">
    <citation type="journal article" date="2020" name="Nature">
        <title>Giant virus diversity and host interactions through global metagenomics.</title>
        <authorList>
            <person name="Schulz F."/>
            <person name="Roux S."/>
            <person name="Paez-Espino D."/>
            <person name="Jungbluth S."/>
            <person name="Walsh D.A."/>
            <person name="Denef V.J."/>
            <person name="McMahon K.D."/>
            <person name="Konstantinidis K.T."/>
            <person name="Eloe-Fadrosh E.A."/>
            <person name="Kyrpides N.C."/>
            <person name="Woyke T."/>
        </authorList>
    </citation>
    <scope>NUCLEOTIDE SEQUENCE</scope>
    <source>
        <strain evidence="1">GVMAG-M-3300010158-55</strain>
    </source>
</reference>
<accession>A0A6C0B9X0</accession>
<proteinExistence type="predicted"/>
<evidence type="ECO:0000313" key="1">
    <source>
        <dbReference type="EMBL" id="QHS88298.1"/>
    </source>
</evidence>
<name>A0A6C0B9X0_9ZZZZ</name>
<sequence length="1310" mass="153804">MIVQQINQDSKTILDIPISEDDTIEMIKYKASQTLGCQPHEIYLFAHQLRQMNVHTLYEELMKKTEIIVKEDVEHLLADLLKKPKKQLKAKDYSYDDLLKLLDIQNEDVLTIPIGHILRESANPFLCKKKLEFNSVDYRISNHIPANLQKTLLLDYLPIMDNTLYVVQQANVDKELHSSYFESEASMDDLDVLRIRTEKKENLLSNQEESKIKASFVQSIQFTILPTHKISISLESIFNLLHATEEYPMIHYYTGKSVLYKLYTIQKDINNKKIPFLAKSVVYHVGDKDIKVKSVNVYLDNRNSCVLFYENGSISVHIKKNKAIAEEELNSEIQKIVLPILSMVKEAVYQSGYTYPWNESSNIVDATNIKVEQLEYLLQVNTNILEYKNKLSYVSNVCIDISVNKEEDKFIYLCTSELDMNQLSEQVIKYLMTNFDTKKKIIQKIKTMFQLSDDSADTLFTNYAPSSETVVHQPNINVGFKVTFLSSPPSIIIEGINNIHYLPSIKTNFNCIANFLVKNIQNEKDVVKEKESIVQTVVDDFQELDAFGGARTTVGGAIEDLDQPDTNQYDLKNPNFAVTRLKHKYNLTIPGVDYNKKCLRQFVPIIVSKSEWESEKYKSYRDRLDKMENGDKYVSLQDDHVLLCPKYWSFKKTKAYLDETDFESPRKDNDIFEFHKNSKETRYDLDKHGEYYEYPTYHHDEHILKPSKYPYFMKGNLPCCQGLIHKKKDEKIKDKDKEKPKELTTNQYIVGKVEPIDTEEGTFKYGYLPEPLIDFFDLVHKKVFRKSQDTAPYEMLRWGVPNKQNQFLYTMYAIYKLTQKSITFKSYLQGMKDDFKYIQNGNISNKYLSFNDFIKDSKNITHEEGLELVSRFHKYNIIIFKDNNDSVELVCPSNTYGKQFDERKQSIILYYFEKDNCYEPIIQKPQNKNNVKFEFDMNDLLVQDALQTIKNTYKKCTPIIDYEVEDRYTPQSNITSVEIYNILYDGYEYIQQVTQYNKCVGFVVEEFYIPCYPSEIIREIEEIHTPPIHAIEDTIRFLNHMHDTMNLPCSPIYKVINKKNKISGLLTETFHYVPCSITNNSTKIKLEPYYGNLKHEFIELKHNIEDTTRIVNTNRIKYEQYGYTYCKNQLMIALNLHDYVEYRSSIKKIVNSNKTYQIKLEEVTDIIHNVLRAFLKNKIEWVNDIPEEYIQDMLEQCPNGFCNASKMYLPKINIVTYEKNDYYKRLADELIRNKQIELFVLKPELQFSVPYQANDHELILDGNVIETYLTTLDKPAKIQRYYDNINVLPTDRHTPLVFSCTKLDRIIITE</sequence>